<dbReference type="GO" id="GO:0006465">
    <property type="term" value="P:signal peptide processing"/>
    <property type="evidence" value="ECO:0007669"/>
    <property type="project" value="TreeGrafter"/>
</dbReference>
<dbReference type="STRING" id="1356854.N007_03940"/>
<dbReference type="PANTHER" id="PTHR30487">
    <property type="entry name" value="TYPE 4 PREPILIN-LIKE PROTEINS LEADER PEPTIDE-PROCESSING ENZYME"/>
    <property type="match status" value="1"/>
</dbReference>
<evidence type="ECO:0000313" key="10">
    <source>
        <dbReference type="Proteomes" id="UP000829401"/>
    </source>
</evidence>
<reference evidence="10" key="1">
    <citation type="journal article" date="2022" name="G3 (Bethesda)">
        <title>Unveiling the complete genome sequence of Alicyclobacillus acidoterrestris DSM 3922T, a taint-producing strain.</title>
        <authorList>
            <person name="Leonardo I.C."/>
            <person name="Barreto Crespo M.T."/>
            <person name="Gaspar F.B."/>
        </authorList>
    </citation>
    <scope>NUCLEOTIDE SEQUENCE [LARGE SCALE GENOMIC DNA]</scope>
    <source>
        <strain evidence="10">DSM 3922</strain>
    </source>
</reference>
<evidence type="ECO:0000256" key="4">
    <source>
        <dbReference type="ARBA" id="ARBA00022692"/>
    </source>
</evidence>
<keyword evidence="5" id="KW-1133">Transmembrane helix</keyword>
<accession>A0A9E6ZNK5</accession>
<evidence type="ECO:0000256" key="6">
    <source>
        <dbReference type="ARBA" id="ARBA00023136"/>
    </source>
</evidence>
<dbReference type="AlphaFoldDB" id="T0DCB7"/>
<dbReference type="eggNOG" id="COG1989">
    <property type="taxonomic scope" value="Bacteria"/>
</dbReference>
<protein>
    <submittedName>
        <fullName evidence="9">Prepilin peptidase</fullName>
    </submittedName>
</protein>
<evidence type="ECO:0000259" key="7">
    <source>
        <dbReference type="Pfam" id="PF01478"/>
    </source>
</evidence>
<feature type="domain" description="Prepilin peptidase A24 N-terminal" evidence="8">
    <location>
        <begin position="12"/>
        <end position="94"/>
    </location>
</feature>
<dbReference type="InterPro" id="IPR050882">
    <property type="entry name" value="Prepilin_peptidase/N-MTase"/>
</dbReference>
<organism evidence="9 10">
    <name type="scientific">Alicyclobacillus acidoterrestris (strain ATCC 49025 / DSM 3922 / CIP 106132 / NCIMB 13137 / GD3B)</name>
    <dbReference type="NCBI Taxonomy" id="1356854"/>
    <lineage>
        <taxon>Bacteria</taxon>
        <taxon>Bacillati</taxon>
        <taxon>Bacillota</taxon>
        <taxon>Bacilli</taxon>
        <taxon>Bacillales</taxon>
        <taxon>Alicyclobacillaceae</taxon>
        <taxon>Alicyclobacillus</taxon>
    </lineage>
</organism>
<comment type="similarity">
    <text evidence="2">Belongs to the peptidase A24 family.</text>
</comment>
<dbReference type="EMBL" id="CP080467">
    <property type="protein sequence ID" value="UNO47525.1"/>
    <property type="molecule type" value="Genomic_DNA"/>
</dbReference>
<dbReference type="KEGG" id="aaco:K1I37_12505"/>
<gene>
    <name evidence="9" type="ORF">K1I37_12505</name>
</gene>
<keyword evidence="4" id="KW-0812">Transmembrane</keyword>
<feature type="domain" description="Prepilin type IV endopeptidase peptidase" evidence="7">
    <location>
        <begin position="106"/>
        <end position="208"/>
    </location>
</feature>
<evidence type="ECO:0000313" key="9">
    <source>
        <dbReference type="EMBL" id="UNO47525.1"/>
    </source>
</evidence>
<dbReference type="GO" id="GO:0004190">
    <property type="term" value="F:aspartic-type endopeptidase activity"/>
    <property type="evidence" value="ECO:0007669"/>
    <property type="project" value="InterPro"/>
</dbReference>
<comment type="subcellular location">
    <subcellularLocation>
        <location evidence="1">Cell membrane</location>
        <topology evidence="1">Multi-pass membrane protein</topology>
    </subcellularLocation>
</comment>
<proteinExistence type="inferred from homology"/>
<dbReference type="Proteomes" id="UP000829401">
    <property type="component" value="Chromosome"/>
</dbReference>
<evidence type="ECO:0000259" key="8">
    <source>
        <dbReference type="Pfam" id="PF06750"/>
    </source>
</evidence>
<accession>T0DCB7</accession>
<dbReference type="GO" id="GO:0005886">
    <property type="term" value="C:plasma membrane"/>
    <property type="evidence" value="ECO:0007669"/>
    <property type="project" value="UniProtKB-SubCell"/>
</dbReference>
<evidence type="ECO:0000256" key="5">
    <source>
        <dbReference type="ARBA" id="ARBA00022989"/>
    </source>
</evidence>
<dbReference type="OrthoDB" id="9789291at2"/>
<sequence>MIEAFISLYLFLVGAVFGSFATLVGERVVDGQSIVRPASRCNHCQTPLRPWHLVPVVSWILLGGRCSVCHTRIPMRYPAQELLLGTAVVLSFWHHSDVLLSVASCLLWFVLVIAVSTDLRHLIVPNWLTYPSCLALYALCAVGEGNFVRPLLGMVVGFVMIFAVHLISGGKMGLGDAKLYLSIGAVLGAARCVESFVLACLFGAVVGILLRWTGRLERRQFIPFVPFIVMGVACANFLLSDFPDWYLHHVLRV</sequence>
<dbReference type="RefSeq" id="WP_021295718.1">
    <property type="nucleotide sequence ID" value="NZ_AURB01000101.1"/>
</dbReference>
<dbReference type="Gene3D" id="1.20.120.1220">
    <property type="match status" value="1"/>
</dbReference>
<evidence type="ECO:0000256" key="2">
    <source>
        <dbReference type="ARBA" id="ARBA00005801"/>
    </source>
</evidence>
<dbReference type="Pfam" id="PF06750">
    <property type="entry name" value="A24_N_bact"/>
    <property type="match status" value="1"/>
</dbReference>
<keyword evidence="10" id="KW-1185">Reference proteome</keyword>
<dbReference type="InterPro" id="IPR000045">
    <property type="entry name" value="Prepilin_IV_endopep_pep"/>
</dbReference>
<keyword evidence="6" id="KW-0472">Membrane</keyword>
<dbReference type="InterPro" id="IPR010627">
    <property type="entry name" value="Prepilin_pept_A24_N"/>
</dbReference>
<dbReference type="Pfam" id="PF01478">
    <property type="entry name" value="Peptidase_A24"/>
    <property type="match status" value="1"/>
</dbReference>
<name>T0DCB7_ALIAG</name>
<evidence type="ECO:0000256" key="1">
    <source>
        <dbReference type="ARBA" id="ARBA00004651"/>
    </source>
</evidence>
<evidence type="ECO:0000256" key="3">
    <source>
        <dbReference type="ARBA" id="ARBA00022475"/>
    </source>
</evidence>
<dbReference type="PANTHER" id="PTHR30487:SF0">
    <property type="entry name" value="PREPILIN LEADER PEPTIDASE_N-METHYLTRANSFERASE-RELATED"/>
    <property type="match status" value="1"/>
</dbReference>
<keyword evidence="3" id="KW-1003">Cell membrane</keyword>